<proteinExistence type="predicted"/>
<dbReference type="InterPro" id="IPR053235">
    <property type="entry name" value="Ser_Thr_kinase"/>
</dbReference>
<dbReference type="EMBL" id="JACNLL010000066">
    <property type="protein sequence ID" value="MBC8199867.1"/>
    <property type="molecule type" value="Genomic_DNA"/>
</dbReference>
<gene>
    <name evidence="2" type="ORF">H8E80_07475</name>
</gene>
<dbReference type="Gene3D" id="1.10.510.10">
    <property type="entry name" value="Transferase(Phosphotransferase) domain 1"/>
    <property type="match status" value="1"/>
</dbReference>
<dbReference type="InterPro" id="IPR011009">
    <property type="entry name" value="Kinase-like_dom_sf"/>
</dbReference>
<evidence type="ECO:0000313" key="2">
    <source>
        <dbReference type="EMBL" id="MBC8199867.1"/>
    </source>
</evidence>
<comment type="caution">
    <text evidence="2">The sequence shown here is derived from an EMBL/GenBank/DDBJ whole genome shotgun (WGS) entry which is preliminary data.</text>
</comment>
<feature type="domain" description="Protein kinase" evidence="1">
    <location>
        <begin position="18"/>
        <end position="295"/>
    </location>
</feature>
<dbReference type="SMART" id="SM00220">
    <property type="entry name" value="S_TKc"/>
    <property type="match status" value="1"/>
</dbReference>
<dbReference type="InterPro" id="IPR000719">
    <property type="entry name" value="Prot_kinase_dom"/>
</dbReference>
<dbReference type="AlphaFoldDB" id="A0A8J6N788"/>
<evidence type="ECO:0000313" key="3">
    <source>
        <dbReference type="Proteomes" id="UP000603545"/>
    </source>
</evidence>
<keyword evidence="2" id="KW-0418">Kinase</keyword>
<name>A0A8J6N788_9BACT</name>
<accession>A0A8J6N788</accession>
<dbReference type="Pfam" id="PF00069">
    <property type="entry name" value="Pkinase"/>
    <property type="match status" value="1"/>
</dbReference>
<dbReference type="PANTHER" id="PTHR24361:SF678">
    <property type="entry name" value="SPORULATION-SPECIFIC PROTEIN 1"/>
    <property type="match status" value="1"/>
</dbReference>
<dbReference type="GO" id="GO:0005524">
    <property type="term" value="F:ATP binding"/>
    <property type="evidence" value="ECO:0007669"/>
    <property type="project" value="InterPro"/>
</dbReference>
<dbReference type="CDD" id="cd14014">
    <property type="entry name" value="STKc_PknB_like"/>
    <property type="match status" value="1"/>
</dbReference>
<protein>
    <submittedName>
        <fullName evidence="2">Serine/threonine protein kinase</fullName>
    </submittedName>
</protein>
<dbReference type="GO" id="GO:0005737">
    <property type="term" value="C:cytoplasm"/>
    <property type="evidence" value="ECO:0007669"/>
    <property type="project" value="TreeGrafter"/>
</dbReference>
<keyword evidence="2" id="KW-0808">Transferase</keyword>
<dbReference type="GO" id="GO:0004674">
    <property type="term" value="F:protein serine/threonine kinase activity"/>
    <property type="evidence" value="ECO:0007669"/>
    <property type="project" value="UniProtKB-KW"/>
</dbReference>
<dbReference type="PANTHER" id="PTHR24361">
    <property type="entry name" value="MITOGEN-ACTIVATED KINASE KINASE KINASE"/>
    <property type="match status" value="1"/>
</dbReference>
<organism evidence="2 3">
    <name type="scientific">Candidatus Desulfaltia bathyphila</name>
    <dbReference type="NCBI Taxonomy" id="2841697"/>
    <lineage>
        <taxon>Bacteria</taxon>
        <taxon>Pseudomonadati</taxon>
        <taxon>Thermodesulfobacteriota</taxon>
        <taxon>Desulfobacteria</taxon>
        <taxon>Desulfobacterales</taxon>
        <taxon>Desulfobacterales incertae sedis</taxon>
        <taxon>Candidatus Desulfaltia</taxon>
    </lineage>
</organism>
<keyword evidence="2" id="KW-0723">Serine/threonine-protein kinase</keyword>
<evidence type="ECO:0000259" key="1">
    <source>
        <dbReference type="PROSITE" id="PS50011"/>
    </source>
</evidence>
<dbReference type="Proteomes" id="UP000603545">
    <property type="component" value="Unassembled WGS sequence"/>
</dbReference>
<dbReference type="PROSITE" id="PS50011">
    <property type="entry name" value="PROTEIN_KINASE_DOM"/>
    <property type="match status" value="1"/>
</dbReference>
<dbReference type="SUPFAM" id="SSF56112">
    <property type="entry name" value="Protein kinase-like (PK-like)"/>
    <property type="match status" value="1"/>
</dbReference>
<sequence>MEHLPDIKQLQDSLKGKVDRLSYLNQGGFKAVYKGYVHERLEAIKVVYIPADINKEDERIELIGRVKREIEALDKCKSPEFVHLGSLPTELININGIDYILYSEEFLDGENLRSKLKQNHKPDLPELIHLTVTLLKAIKLLKENDLIHRDIKPGNTIKLKSHERPFVILDLGVAFKIHGTALTRNSMFRPGTLPYMAPEMFNPRFRENLDYRSDMYSAGVTVYEYASGVHPIRKRGEDAYTTMYRILKTQPQSLSTLRPDLPSDFCKIIDQLIKKLPALRPASIQMLLKKVKESS</sequence>
<reference evidence="2 3" key="1">
    <citation type="submission" date="2020-08" db="EMBL/GenBank/DDBJ databases">
        <title>Bridging the membrane lipid divide: bacteria of the FCB group superphylum have the potential to synthesize archaeal ether lipids.</title>
        <authorList>
            <person name="Villanueva L."/>
            <person name="Von Meijenfeldt F.A.B."/>
            <person name="Westbye A.B."/>
            <person name="Yadav S."/>
            <person name="Hopmans E.C."/>
            <person name="Dutilh B.E."/>
            <person name="Sinninghe Damste J.S."/>
        </authorList>
    </citation>
    <scope>NUCLEOTIDE SEQUENCE [LARGE SCALE GENOMIC DNA]</scope>
    <source>
        <strain evidence="2">NIOZ-UU82</strain>
    </source>
</reference>